<dbReference type="InterPro" id="IPR050266">
    <property type="entry name" value="AB_hydrolase_sf"/>
</dbReference>
<sequence>MPYAAINGQQLHYLDTGGAGPAIVFSHGLLMDHAMFAPQIKALRDHYRVIAWDERGHGLTNDAGAPFSYYDSADDLVGLLDHLGVARAVFAGMSQGGYLSLRAALRHPQRVRALILIDTQARPEAAETLPMYEQMIGTWVAQGLSDEMATTIEHIILGAGYARAPAWKEKWKAQRPANLAQIFHTLASRDDISDELGRIAVPALVIHGDADAAIPLAHAQEMAQALPQARLEVIAGAGHASNLTHPEQVTPLIEAFLAGLEAP</sequence>
<dbReference type="InParanoid" id="A0A3N0VGF7"/>
<dbReference type="Gene3D" id="3.40.50.1820">
    <property type="entry name" value="alpha/beta hydrolase"/>
    <property type="match status" value="1"/>
</dbReference>
<organism evidence="2 3">
    <name type="scientific">Stagnimonas aquatica</name>
    <dbReference type="NCBI Taxonomy" id="2689987"/>
    <lineage>
        <taxon>Bacteria</taxon>
        <taxon>Pseudomonadati</taxon>
        <taxon>Pseudomonadota</taxon>
        <taxon>Gammaproteobacteria</taxon>
        <taxon>Nevskiales</taxon>
        <taxon>Nevskiaceae</taxon>
        <taxon>Stagnimonas</taxon>
    </lineage>
</organism>
<dbReference type="PANTHER" id="PTHR43798">
    <property type="entry name" value="MONOACYLGLYCEROL LIPASE"/>
    <property type="match status" value="1"/>
</dbReference>
<dbReference type="PRINTS" id="PR00111">
    <property type="entry name" value="ABHYDROLASE"/>
</dbReference>
<accession>A0A3N0VGF7</accession>
<gene>
    <name evidence="2" type="ORF">ED208_05155</name>
</gene>
<protein>
    <submittedName>
        <fullName evidence="2">Alpha/beta fold hydrolase</fullName>
    </submittedName>
</protein>
<dbReference type="InterPro" id="IPR029058">
    <property type="entry name" value="AB_hydrolase_fold"/>
</dbReference>
<dbReference type="EMBL" id="RJVO01000002">
    <property type="protein sequence ID" value="ROH91775.1"/>
    <property type="molecule type" value="Genomic_DNA"/>
</dbReference>
<comment type="caution">
    <text evidence="2">The sequence shown here is derived from an EMBL/GenBank/DDBJ whole genome shotgun (WGS) entry which is preliminary data.</text>
</comment>
<feature type="domain" description="AB hydrolase-1" evidence="1">
    <location>
        <begin position="21"/>
        <end position="246"/>
    </location>
</feature>
<proteinExistence type="predicted"/>
<keyword evidence="2" id="KW-0378">Hydrolase</keyword>
<evidence type="ECO:0000313" key="2">
    <source>
        <dbReference type="EMBL" id="ROH91775.1"/>
    </source>
</evidence>
<name>A0A3N0VGF7_9GAMM</name>
<dbReference type="InterPro" id="IPR000073">
    <property type="entry name" value="AB_hydrolase_1"/>
</dbReference>
<keyword evidence="3" id="KW-1185">Reference proteome</keyword>
<dbReference type="Pfam" id="PF00561">
    <property type="entry name" value="Abhydrolase_1"/>
    <property type="match status" value="1"/>
</dbReference>
<evidence type="ECO:0000259" key="1">
    <source>
        <dbReference type="Pfam" id="PF00561"/>
    </source>
</evidence>
<reference evidence="2 3" key="1">
    <citation type="submission" date="2018-10" db="EMBL/GenBank/DDBJ databases">
        <authorList>
            <person name="Chen W.-M."/>
        </authorList>
    </citation>
    <scope>NUCLEOTIDE SEQUENCE [LARGE SCALE GENOMIC DNA]</scope>
    <source>
        <strain evidence="2 3">THS-13</strain>
    </source>
</reference>
<dbReference type="SUPFAM" id="SSF53474">
    <property type="entry name" value="alpha/beta-Hydrolases"/>
    <property type="match status" value="1"/>
</dbReference>
<dbReference type="RefSeq" id="WP_123210819.1">
    <property type="nucleotide sequence ID" value="NZ_RJVO01000002.1"/>
</dbReference>
<dbReference type="AlphaFoldDB" id="A0A3N0VGF7"/>
<evidence type="ECO:0000313" key="3">
    <source>
        <dbReference type="Proteomes" id="UP000282106"/>
    </source>
</evidence>
<dbReference type="GO" id="GO:0016787">
    <property type="term" value="F:hydrolase activity"/>
    <property type="evidence" value="ECO:0007669"/>
    <property type="project" value="UniProtKB-KW"/>
</dbReference>
<dbReference type="Proteomes" id="UP000282106">
    <property type="component" value="Unassembled WGS sequence"/>
</dbReference>